<dbReference type="SUPFAM" id="SSF54975">
    <property type="entry name" value="Acylphosphatase/BLUF domain-like"/>
    <property type="match status" value="1"/>
</dbReference>
<dbReference type="InterPro" id="IPR020456">
    <property type="entry name" value="Acylphosphatase"/>
</dbReference>
<evidence type="ECO:0000256" key="5">
    <source>
        <dbReference type="RuleBase" id="RU000553"/>
    </source>
</evidence>
<dbReference type="InterPro" id="IPR017968">
    <property type="entry name" value="Acylphosphatase_CS"/>
</dbReference>
<proteinExistence type="inferred from homology"/>
<dbReference type="InterPro" id="IPR036046">
    <property type="entry name" value="Acylphosphatase-like_dom_sf"/>
</dbReference>
<dbReference type="AlphaFoldDB" id="A0A0G1YII0"/>
<accession>A0A0G1YII0</accession>
<dbReference type="GO" id="GO:0003998">
    <property type="term" value="F:acylphosphatase activity"/>
    <property type="evidence" value="ECO:0007669"/>
    <property type="project" value="UniProtKB-EC"/>
</dbReference>
<evidence type="ECO:0000256" key="2">
    <source>
        <dbReference type="ARBA" id="ARBA00012150"/>
    </source>
</evidence>
<evidence type="ECO:0000256" key="7">
    <source>
        <dbReference type="SAM" id="MobiDB-lite"/>
    </source>
</evidence>
<reference evidence="9 10" key="1">
    <citation type="journal article" date="2015" name="Nature">
        <title>rRNA introns, odd ribosomes, and small enigmatic genomes across a large radiation of phyla.</title>
        <authorList>
            <person name="Brown C.T."/>
            <person name="Hug L.A."/>
            <person name="Thomas B.C."/>
            <person name="Sharon I."/>
            <person name="Castelle C.J."/>
            <person name="Singh A."/>
            <person name="Wilkins M.J."/>
            <person name="Williams K.H."/>
            <person name="Banfield J.F."/>
        </authorList>
    </citation>
    <scope>NUCLEOTIDE SEQUENCE [LARGE SCALE GENOMIC DNA]</scope>
</reference>
<feature type="active site" evidence="4">
    <location>
        <position position="38"/>
    </location>
</feature>
<feature type="domain" description="Acylphosphatase-like" evidence="8">
    <location>
        <begin position="5"/>
        <end position="105"/>
    </location>
</feature>
<evidence type="ECO:0000313" key="9">
    <source>
        <dbReference type="EMBL" id="KKW43020.1"/>
    </source>
</evidence>
<dbReference type="PANTHER" id="PTHR47268">
    <property type="entry name" value="ACYLPHOSPHATASE"/>
    <property type="match status" value="1"/>
</dbReference>
<sequence>MTRKRLFLTVYGDVQGVGFRWHTMKKAVELQLTGWVRNERDGSVSIAAAGDEDKLLELRAWALRGPRPARVERIEERWEDVPPLAPGADPAETEDQPESDFRIKYY</sequence>
<name>A0A0G1YII0_9BACT</name>
<dbReference type="InterPro" id="IPR001792">
    <property type="entry name" value="Acylphosphatase-like_dom"/>
</dbReference>
<dbReference type="Proteomes" id="UP000033870">
    <property type="component" value="Unassembled WGS sequence"/>
</dbReference>
<feature type="active site" evidence="4">
    <location>
        <position position="20"/>
    </location>
</feature>
<dbReference type="Pfam" id="PF00708">
    <property type="entry name" value="Acylphosphatase"/>
    <property type="match status" value="1"/>
</dbReference>
<dbReference type="PROSITE" id="PS00150">
    <property type="entry name" value="ACYLPHOSPHATASE_1"/>
    <property type="match status" value="1"/>
</dbReference>
<dbReference type="PATRIC" id="fig|1619044.3.peg.36"/>
<evidence type="ECO:0000256" key="4">
    <source>
        <dbReference type="PROSITE-ProRule" id="PRU00520"/>
    </source>
</evidence>
<evidence type="ECO:0000256" key="1">
    <source>
        <dbReference type="ARBA" id="ARBA00005614"/>
    </source>
</evidence>
<keyword evidence="4 5" id="KW-0378">Hydrolase</keyword>
<dbReference type="Gene3D" id="3.30.70.100">
    <property type="match status" value="1"/>
</dbReference>
<dbReference type="EC" id="3.6.1.7" evidence="2 4"/>
<comment type="catalytic activity">
    <reaction evidence="3 4 5">
        <text>an acyl phosphate + H2O = a carboxylate + phosphate + H(+)</text>
        <dbReference type="Rhea" id="RHEA:14965"/>
        <dbReference type="ChEBI" id="CHEBI:15377"/>
        <dbReference type="ChEBI" id="CHEBI:15378"/>
        <dbReference type="ChEBI" id="CHEBI:29067"/>
        <dbReference type="ChEBI" id="CHEBI:43474"/>
        <dbReference type="ChEBI" id="CHEBI:59918"/>
        <dbReference type="EC" id="3.6.1.7"/>
    </reaction>
</comment>
<feature type="region of interest" description="Disordered" evidence="7">
    <location>
        <begin position="78"/>
        <end position="106"/>
    </location>
</feature>
<dbReference type="EMBL" id="LCRX01000001">
    <property type="protein sequence ID" value="KKW43020.1"/>
    <property type="molecule type" value="Genomic_DNA"/>
</dbReference>
<evidence type="ECO:0000256" key="3">
    <source>
        <dbReference type="ARBA" id="ARBA00047645"/>
    </source>
</evidence>
<dbReference type="STRING" id="1619044.UY92_C0001G0034"/>
<evidence type="ECO:0000256" key="6">
    <source>
        <dbReference type="RuleBase" id="RU004168"/>
    </source>
</evidence>
<gene>
    <name evidence="9" type="ORF">UY92_C0001G0034</name>
</gene>
<protein>
    <recommendedName>
        <fullName evidence="2 4">Acylphosphatase</fullName>
        <ecNumber evidence="2 4">3.6.1.7</ecNumber>
    </recommendedName>
</protein>
<comment type="similarity">
    <text evidence="1 6">Belongs to the acylphosphatase family.</text>
</comment>
<comment type="caution">
    <text evidence="9">The sequence shown here is derived from an EMBL/GenBank/DDBJ whole genome shotgun (WGS) entry which is preliminary data.</text>
</comment>
<dbReference type="PROSITE" id="PS00151">
    <property type="entry name" value="ACYLPHOSPHATASE_2"/>
    <property type="match status" value="1"/>
</dbReference>
<evidence type="ECO:0000259" key="8">
    <source>
        <dbReference type="PROSITE" id="PS51160"/>
    </source>
</evidence>
<dbReference type="PANTHER" id="PTHR47268:SF4">
    <property type="entry name" value="ACYLPHOSPHATASE"/>
    <property type="match status" value="1"/>
</dbReference>
<dbReference type="PROSITE" id="PS51160">
    <property type="entry name" value="ACYLPHOSPHATASE_3"/>
    <property type="match status" value="1"/>
</dbReference>
<evidence type="ECO:0000313" key="10">
    <source>
        <dbReference type="Proteomes" id="UP000033870"/>
    </source>
</evidence>
<organism evidence="9 10">
    <name type="scientific">Candidatus Magasanikbacteria bacterium GW2011_GWA2_56_11</name>
    <dbReference type="NCBI Taxonomy" id="1619044"/>
    <lineage>
        <taxon>Bacteria</taxon>
        <taxon>Candidatus Magasanikiibacteriota</taxon>
    </lineage>
</organism>